<comment type="similarity">
    <text evidence="2">Belongs to the jagunal family.</text>
</comment>
<sequence length="100" mass="10812">MASRAGPRATGTDGSNFQHRPFFLLLQCHPSTNALITVTVSQLSLVSHKVVHHPDSLLLLGAAPQQHQLPGYLHDQLKARLHPCYGGKTLPTGEACIIVK</sequence>
<name>A0A671UJ37_SPAAU</name>
<dbReference type="GeneTree" id="ENSGT00970000197183"/>
<evidence type="ECO:0000256" key="5">
    <source>
        <dbReference type="ARBA" id="ARBA00022989"/>
    </source>
</evidence>
<evidence type="ECO:0000256" key="2">
    <source>
        <dbReference type="ARBA" id="ARBA00008462"/>
    </source>
</evidence>
<proteinExistence type="inferred from homology"/>
<evidence type="ECO:0000256" key="1">
    <source>
        <dbReference type="ARBA" id="ARBA00004477"/>
    </source>
</evidence>
<keyword evidence="3" id="KW-0812">Transmembrane</keyword>
<dbReference type="Pfam" id="PF07086">
    <property type="entry name" value="Jagunal"/>
    <property type="match status" value="1"/>
</dbReference>
<comment type="subcellular location">
    <subcellularLocation>
        <location evidence="1">Endoplasmic reticulum membrane</location>
        <topology evidence="1">Multi-pass membrane protein</topology>
    </subcellularLocation>
</comment>
<dbReference type="AlphaFoldDB" id="A0A671UJ37"/>
<dbReference type="Ensembl" id="ENSSAUT00010014815.1">
    <property type="protein sequence ID" value="ENSSAUP00010013945.1"/>
    <property type="gene ID" value="ENSSAUG00010006556.1"/>
</dbReference>
<dbReference type="InterPro" id="IPR009787">
    <property type="entry name" value="Jagunal"/>
</dbReference>
<keyword evidence="4" id="KW-0256">Endoplasmic reticulum</keyword>
<evidence type="ECO:0000256" key="6">
    <source>
        <dbReference type="ARBA" id="ARBA00023136"/>
    </source>
</evidence>
<keyword evidence="6" id="KW-0472">Membrane</keyword>
<keyword evidence="5" id="KW-1133">Transmembrane helix</keyword>
<dbReference type="GO" id="GO:0005789">
    <property type="term" value="C:endoplasmic reticulum membrane"/>
    <property type="evidence" value="ECO:0007669"/>
    <property type="project" value="UniProtKB-SubCell"/>
</dbReference>
<evidence type="ECO:0000313" key="8">
    <source>
        <dbReference type="Proteomes" id="UP000472265"/>
    </source>
</evidence>
<reference evidence="7" key="1">
    <citation type="submission" date="2025-08" db="UniProtKB">
        <authorList>
            <consortium name="Ensembl"/>
        </authorList>
    </citation>
    <scope>IDENTIFICATION</scope>
</reference>
<accession>A0A671UJ37</accession>
<protein>
    <submittedName>
        <fullName evidence="7">Uncharacterized protein</fullName>
    </submittedName>
</protein>
<evidence type="ECO:0000256" key="4">
    <source>
        <dbReference type="ARBA" id="ARBA00022824"/>
    </source>
</evidence>
<evidence type="ECO:0000256" key="3">
    <source>
        <dbReference type="ARBA" id="ARBA00022692"/>
    </source>
</evidence>
<evidence type="ECO:0000313" key="7">
    <source>
        <dbReference type="Ensembl" id="ENSSAUP00010013945.1"/>
    </source>
</evidence>
<dbReference type="Proteomes" id="UP000472265">
    <property type="component" value="Unassembled WGS sequence"/>
</dbReference>
<organism evidence="7 8">
    <name type="scientific">Sparus aurata</name>
    <name type="common">Gilthead sea bream</name>
    <dbReference type="NCBI Taxonomy" id="8175"/>
    <lineage>
        <taxon>Eukaryota</taxon>
        <taxon>Metazoa</taxon>
        <taxon>Chordata</taxon>
        <taxon>Craniata</taxon>
        <taxon>Vertebrata</taxon>
        <taxon>Euteleostomi</taxon>
        <taxon>Actinopterygii</taxon>
        <taxon>Neopterygii</taxon>
        <taxon>Teleostei</taxon>
        <taxon>Neoteleostei</taxon>
        <taxon>Acanthomorphata</taxon>
        <taxon>Eupercaria</taxon>
        <taxon>Spariformes</taxon>
        <taxon>Sparidae</taxon>
        <taxon>Sparus</taxon>
    </lineage>
</organism>
<dbReference type="GO" id="GO:0007029">
    <property type="term" value="P:endoplasmic reticulum organization"/>
    <property type="evidence" value="ECO:0007669"/>
    <property type="project" value="InterPro"/>
</dbReference>
<keyword evidence="8" id="KW-1185">Reference proteome</keyword>
<reference evidence="7" key="2">
    <citation type="submission" date="2025-09" db="UniProtKB">
        <authorList>
            <consortium name="Ensembl"/>
        </authorList>
    </citation>
    <scope>IDENTIFICATION</scope>
</reference>